<proteinExistence type="inferred from homology"/>
<dbReference type="RefSeq" id="WP_209465461.1">
    <property type="nucleotide sequence ID" value="NZ_JAGGLG010000004.1"/>
</dbReference>
<evidence type="ECO:0000256" key="2">
    <source>
        <dbReference type="ARBA" id="ARBA00022448"/>
    </source>
</evidence>
<gene>
    <name evidence="6" type="ORF">J2Z79_000695</name>
</gene>
<dbReference type="InterPro" id="IPR007492">
    <property type="entry name" value="LytTR_DNA-bd_dom"/>
</dbReference>
<dbReference type="InterPro" id="IPR012046">
    <property type="entry name" value="LytTR_ABC"/>
</dbReference>
<evidence type="ECO:0000256" key="3">
    <source>
        <dbReference type="SAM" id="MobiDB-lite"/>
    </source>
</evidence>
<feature type="domain" description="HTH LytTR-type" evidence="5">
    <location>
        <begin position="243"/>
        <end position="347"/>
    </location>
</feature>
<dbReference type="SUPFAM" id="SSF52540">
    <property type="entry name" value="P-loop containing nucleoside triphosphate hydrolases"/>
    <property type="match status" value="1"/>
</dbReference>
<evidence type="ECO:0000313" key="6">
    <source>
        <dbReference type="EMBL" id="MBP2017312.1"/>
    </source>
</evidence>
<dbReference type="Gene3D" id="2.40.50.1020">
    <property type="entry name" value="LytTr DNA-binding domain"/>
    <property type="match status" value="1"/>
</dbReference>
<dbReference type="Pfam" id="PF04397">
    <property type="entry name" value="LytTR"/>
    <property type="match status" value="1"/>
</dbReference>
<comment type="caution">
    <text evidence="6">The sequence shown here is derived from an EMBL/GenBank/DDBJ whole genome shotgun (WGS) entry which is preliminary data.</text>
</comment>
<dbReference type="EMBL" id="JAGGLG010000004">
    <property type="protein sequence ID" value="MBP2017312.1"/>
    <property type="molecule type" value="Genomic_DNA"/>
</dbReference>
<evidence type="ECO:0000259" key="4">
    <source>
        <dbReference type="PROSITE" id="PS50893"/>
    </source>
</evidence>
<dbReference type="PANTHER" id="PTHR43335">
    <property type="entry name" value="ABC TRANSPORTER, ATP-BINDING PROTEIN"/>
    <property type="match status" value="1"/>
</dbReference>
<accession>A0ABS4JP40</accession>
<reference evidence="6 7" key="1">
    <citation type="submission" date="2021-03" db="EMBL/GenBank/DDBJ databases">
        <title>Genomic Encyclopedia of Type Strains, Phase IV (KMG-IV): sequencing the most valuable type-strain genomes for metagenomic binning, comparative biology and taxonomic classification.</title>
        <authorList>
            <person name="Goeker M."/>
        </authorList>
    </citation>
    <scope>NUCLEOTIDE SEQUENCE [LARGE SCALE GENOMIC DNA]</scope>
    <source>
        <strain evidence="6 7">DSM 27138</strain>
    </source>
</reference>
<evidence type="ECO:0000256" key="1">
    <source>
        <dbReference type="ARBA" id="ARBA00005417"/>
    </source>
</evidence>
<dbReference type="Pfam" id="PF00005">
    <property type="entry name" value="ABC_tran"/>
    <property type="match status" value="1"/>
</dbReference>
<dbReference type="InterPro" id="IPR003439">
    <property type="entry name" value="ABC_transporter-like_ATP-bd"/>
</dbReference>
<evidence type="ECO:0000259" key="5">
    <source>
        <dbReference type="PROSITE" id="PS50930"/>
    </source>
</evidence>
<dbReference type="InterPro" id="IPR027417">
    <property type="entry name" value="P-loop_NTPase"/>
</dbReference>
<keyword evidence="2" id="KW-0813">Transport</keyword>
<sequence>MTLTILLEISDLHHPHGLHGISLTLAAGEAVALVGSQGNGKAPLLQLLTGVGRPSRGHLRICGHAPGSPAASARLGVAGPAWGLNPAHTVSETLALYASLWSLPPERAAEAVASLELTALRNRLVADLTPGEAARLRLARALLHDPALLVLDEPMGDVDLESAEIIEGAISAAADRGMGVLITTFGHPRTLRLASRIHYLENGRFVEPQPMAHAEPGEPGSRPGAPGSPTADARHAQPRVEQIAARRDERVMLFSPDEILYAYAQEKSVYLHTREGDWTASFTLSELEERLAVHGFYRAHRGYLVNLAHVREIAAWTRSSFSLRLKDGSEVPLSKHRVAELKALLRW</sequence>
<dbReference type="PROSITE" id="PS50893">
    <property type="entry name" value="ABC_TRANSPORTER_2"/>
    <property type="match status" value="1"/>
</dbReference>
<dbReference type="SMART" id="SM00850">
    <property type="entry name" value="LytTR"/>
    <property type="match status" value="1"/>
</dbReference>
<protein>
    <submittedName>
        <fullName evidence="6">ABC-type glutathione transport system ATPase component</fullName>
    </submittedName>
</protein>
<evidence type="ECO:0000313" key="7">
    <source>
        <dbReference type="Proteomes" id="UP001519289"/>
    </source>
</evidence>
<organism evidence="6 7">
    <name type="scientific">Symbiobacterium terraclitae</name>
    <dbReference type="NCBI Taxonomy" id="557451"/>
    <lineage>
        <taxon>Bacteria</taxon>
        <taxon>Bacillati</taxon>
        <taxon>Bacillota</taxon>
        <taxon>Clostridia</taxon>
        <taxon>Eubacteriales</taxon>
        <taxon>Symbiobacteriaceae</taxon>
        <taxon>Symbiobacterium</taxon>
    </lineage>
</organism>
<dbReference type="PIRSF" id="PIRSF036612">
    <property type="entry name" value="ABC_ATP_LytTR"/>
    <property type="match status" value="1"/>
</dbReference>
<dbReference type="PROSITE" id="PS50930">
    <property type="entry name" value="HTH_LYTTR"/>
    <property type="match status" value="1"/>
</dbReference>
<dbReference type="Gene3D" id="3.40.50.300">
    <property type="entry name" value="P-loop containing nucleotide triphosphate hydrolases"/>
    <property type="match status" value="1"/>
</dbReference>
<feature type="domain" description="ABC transporter" evidence="4">
    <location>
        <begin position="1"/>
        <end position="227"/>
    </location>
</feature>
<dbReference type="Proteomes" id="UP001519289">
    <property type="component" value="Unassembled WGS sequence"/>
</dbReference>
<keyword evidence="7" id="KW-1185">Reference proteome</keyword>
<name>A0ABS4JP40_9FIRM</name>
<comment type="similarity">
    <text evidence="1">Belongs to the ABC transporter superfamily.</text>
</comment>
<feature type="region of interest" description="Disordered" evidence="3">
    <location>
        <begin position="209"/>
        <end position="238"/>
    </location>
</feature>